<keyword evidence="3" id="KW-1185">Reference proteome</keyword>
<name>A0AAX3Y7B8_RHOOP</name>
<dbReference type="AlphaFoldDB" id="A0AAX3Y7B8"/>
<evidence type="ECO:0000313" key="2">
    <source>
        <dbReference type="EMBL" id="WLF44384.1"/>
    </source>
</evidence>
<evidence type="ECO:0000313" key="1">
    <source>
        <dbReference type="EMBL" id="MCZ4588259.1"/>
    </source>
</evidence>
<organism evidence="2 4">
    <name type="scientific">Rhodococcus opacus</name>
    <name type="common">Nocardia opaca</name>
    <dbReference type="NCBI Taxonomy" id="37919"/>
    <lineage>
        <taxon>Bacteria</taxon>
        <taxon>Bacillati</taxon>
        <taxon>Actinomycetota</taxon>
        <taxon>Actinomycetes</taxon>
        <taxon>Mycobacteriales</taxon>
        <taxon>Nocardiaceae</taxon>
        <taxon>Rhodococcus</taxon>
    </lineage>
</organism>
<dbReference type="Proteomes" id="UP001231166">
    <property type="component" value="Chromosome"/>
</dbReference>
<sequence length="54" mass="5896">MAFFLSSIDAQFDPVGSTVGQAGRVRLTAENFEYAELRAEQVCIEPRNVYPGSG</sequence>
<dbReference type="EMBL" id="JAPWIS010000021">
    <property type="protein sequence ID" value="MCZ4588259.1"/>
    <property type="molecule type" value="Genomic_DNA"/>
</dbReference>
<reference evidence="1" key="1">
    <citation type="submission" date="2022-12" db="EMBL/GenBank/DDBJ databases">
        <authorList>
            <person name="Krivoruchko A.V."/>
            <person name="Elkin A."/>
        </authorList>
    </citation>
    <scope>NUCLEOTIDE SEQUENCE</scope>
    <source>
        <strain evidence="1">IEGM 249</strain>
    </source>
</reference>
<proteinExistence type="predicted"/>
<dbReference type="Proteomes" id="UP001066327">
    <property type="component" value="Unassembled WGS sequence"/>
</dbReference>
<dbReference type="RefSeq" id="WP_182624951.1">
    <property type="nucleotide sequence ID" value="NZ_CP130953.1"/>
</dbReference>
<accession>A0AAX3Y7B8</accession>
<gene>
    <name evidence="1" type="ORF">O4328_32070</name>
    <name evidence="2" type="ORF">Q5707_20630</name>
</gene>
<evidence type="ECO:0000313" key="3">
    <source>
        <dbReference type="Proteomes" id="UP001066327"/>
    </source>
</evidence>
<evidence type="ECO:0000313" key="4">
    <source>
        <dbReference type="Proteomes" id="UP001231166"/>
    </source>
</evidence>
<dbReference type="EMBL" id="CP130953">
    <property type="protein sequence ID" value="WLF44384.1"/>
    <property type="molecule type" value="Genomic_DNA"/>
</dbReference>
<reference evidence="2" key="2">
    <citation type="submission" date="2023-07" db="EMBL/GenBank/DDBJ databases">
        <title>Genomic analysis of Rhodococcus opacus VOC-14 with glycol ethers degradation activity.</title>
        <authorList>
            <person name="Narkevich D.A."/>
            <person name="Hlushen A.M."/>
            <person name="Akhremchuk A.E."/>
            <person name="Sikolenko M.A."/>
            <person name="Valentovich L.N."/>
        </authorList>
    </citation>
    <scope>NUCLEOTIDE SEQUENCE</scope>
    <source>
        <strain evidence="2">VOC-14</strain>
    </source>
</reference>
<protein>
    <submittedName>
        <fullName evidence="2">Uncharacterized protein</fullName>
    </submittedName>
</protein>